<evidence type="ECO:0000256" key="6">
    <source>
        <dbReference type="SAM" id="Coils"/>
    </source>
</evidence>
<dbReference type="InterPro" id="IPR005467">
    <property type="entry name" value="His_kinase_dom"/>
</dbReference>
<evidence type="ECO:0000259" key="8">
    <source>
        <dbReference type="PROSITE" id="PS50109"/>
    </source>
</evidence>
<dbReference type="Pfam" id="PF25487">
    <property type="entry name" value="ETR1_N"/>
    <property type="match status" value="1"/>
</dbReference>
<name>A0A975D9Y3_9GAMM</name>
<dbReference type="EMBL" id="CP072110">
    <property type="protein sequence ID" value="QTH63063.1"/>
    <property type="molecule type" value="Genomic_DNA"/>
</dbReference>
<accession>A0A975D9Y3</accession>
<keyword evidence="4" id="KW-0808">Transferase</keyword>
<keyword evidence="7" id="KW-1133">Transmembrane helix</keyword>
<dbReference type="KEGG" id="psym:J1N51_09940"/>
<dbReference type="InterPro" id="IPR036890">
    <property type="entry name" value="HATPase_C_sf"/>
</dbReference>
<feature type="transmembrane region" description="Helical" evidence="7">
    <location>
        <begin position="60"/>
        <end position="80"/>
    </location>
</feature>
<dbReference type="SUPFAM" id="SSF55874">
    <property type="entry name" value="ATPase domain of HSP90 chaperone/DNA topoisomerase II/histidine kinase"/>
    <property type="match status" value="1"/>
</dbReference>
<dbReference type="InterPro" id="IPR050351">
    <property type="entry name" value="BphY/WalK/GraS-like"/>
</dbReference>
<dbReference type="Pfam" id="PF02518">
    <property type="entry name" value="HATPase_c"/>
    <property type="match status" value="1"/>
</dbReference>
<evidence type="ECO:0000256" key="1">
    <source>
        <dbReference type="ARBA" id="ARBA00000085"/>
    </source>
</evidence>
<dbReference type="PANTHER" id="PTHR42878">
    <property type="entry name" value="TWO-COMPONENT HISTIDINE KINASE"/>
    <property type="match status" value="1"/>
</dbReference>
<dbReference type="GO" id="GO:0030295">
    <property type="term" value="F:protein kinase activator activity"/>
    <property type="evidence" value="ECO:0007669"/>
    <property type="project" value="TreeGrafter"/>
</dbReference>
<dbReference type="InterPro" id="IPR003661">
    <property type="entry name" value="HisK_dim/P_dom"/>
</dbReference>
<dbReference type="EC" id="2.7.13.3" evidence="2"/>
<evidence type="ECO:0000313" key="9">
    <source>
        <dbReference type="EMBL" id="QTH63063.1"/>
    </source>
</evidence>
<protein>
    <recommendedName>
        <fullName evidence="2">histidine kinase</fullName>
        <ecNumber evidence="2">2.7.13.3</ecNumber>
    </recommendedName>
</protein>
<dbReference type="Gene3D" id="3.30.565.10">
    <property type="entry name" value="Histidine kinase-like ATPase, C-terminal domain"/>
    <property type="match status" value="1"/>
</dbReference>
<dbReference type="SUPFAM" id="SSF47384">
    <property type="entry name" value="Homodimeric domain of signal transducing histidine kinase"/>
    <property type="match status" value="1"/>
</dbReference>
<reference evidence="9" key="1">
    <citation type="submission" date="2021-03" db="EMBL/GenBank/DDBJ databases">
        <title>Description of Psychrosphaera ytuae sp. nov. isolated from deep sea sediment of South China Sea.</title>
        <authorList>
            <person name="Zhang J."/>
            <person name="Xu X.-D."/>
        </authorList>
    </citation>
    <scope>NUCLEOTIDE SEQUENCE</scope>
    <source>
        <strain evidence="9">MTZ26</strain>
    </source>
</reference>
<dbReference type="PANTHER" id="PTHR42878:SF15">
    <property type="entry name" value="BACTERIOPHYTOCHROME"/>
    <property type="match status" value="1"/>
</dbReference>
<evidence type="ECO:0000256" key="2">
    <source>
        <dbReference type="ARBA" id="ARBA00012438"/>
    </source>
</evidence>
<evidence type="ECO:0000256" key="4">
    <source>
        <dbReference type="ARBA" id="ARBA00022679"/>
    </source>
</evidence>
<dbReference type="InterPro" id="IPR004358">
    <property type="entry name" value="Sig_transdc_His_kin-like_C"/>
</dbReference>
<sequence>MLNTLFKSDFMPHGMCYLWEPGLVWLHVVSDALIFLSYISIPLTLIYILKQRSDLIFSKIMALFGAFVLLCGFTHLLSVWNVWNGTYWFSGGVKSLTALVSVATAYMLWKLVPSLKEIPTVEKLKIEVERREKAEAELSQKAQKLAQESHRLAELNDELKAFAYASSHDLKSPLRGIKQLASWIEEDLEDEGMELPDDSKEHFELLKSRITRMERLLDDLLEYSKAGHATGDISEVNVKSTAEDLFELLNTKGTVTLHMDDSLPSFDTVEQPFSLVLRNLLDNAIKHSDKSDGHVWVGFNDQNTHYEFSVTDDGPGVKPEDFEKIVKIFSKLKPKDEVEGSGMGLAIINKIINRVGGRLNFECEEGKGLTVKFTWPKQIQKNPSHSNNEEIADAAI</sequence>
<dbReference type="SMART" id="SM00387">
    <property type="entry name" value="HATPase_c"/>
    <property type="match status" value="1"/>
</dbReference>
<feature type="coiled-coil region" evidence="6">
    <location>
        <begin position="121"/>
        <end position="158"/>
    </location>
</feature>
<dbReference type="InterPro" id="IPR003594">
    <property type="entry name" value="HATPase_dom"/>
</dbReference>
<dbReference type="PRINTS" id="PR00344">
    <property type="entry name" value="BCTRLSENSOR"/>
</dbReference>
<dbReference type="CDD" id="cd00082">
    <property type="entry name" value="HisKA"/>
    <property type="match status" value="1"/>
</dbReference>
<gene>
    <name evidence="9" type="ORF">J1N51_09940</name>
</gene>
<keyword evidence="5 9" id="KW-0418">Kinase</keyword>
<dbReference type="GO" id="GO:0000156">
    <property type="term" value="F:phosphorelay response regulator activity"/>
    <property type="evidence" value="ECO:0007669"/>
    <property type="project" value="TreeGrafter"/>
</dbReference>
<keyword evidence="10" id="KW-1185">Reference proteome</keyword>
<comment type="catalytic activity">
    <reaction evidence="1">
        <text>ATP + protein L-histidine = ADP + protein N-phospho-L-histidine.</text>
        <dbReference type="EC" id="2.7.13.3"/>
    </reaction>
</comment>
<keyword evidence="6" id="KW-0175">Coiled coil</keyword>
<keyword evidence="7" id="KW-0812">Transmembrane</keyword>
<dbReference type="GO" id="GO:0000155">
    <property type="term" value="F:phosphorelay sensor kinase activity"/>
    <property type="evidence" value="ECO:0007669"/>
    <property type="project" value="InterPro"/>
</dbReference>
<feature type="transmembrane region" description="Helical" evidence="7">
    <location>
        <begin position="24"/>
        <end position="48"/>
    </location>
</feature>
<organism evidence="9 10">
    <name type="scientific">Psychrosphaera ytuae</name>
    <dbReference type="NCBI Taxonomy" id="2820710"/>
    <lineage>
        <taxon>Bacteria</taxon>
        <taxon>Pseudomonadati</taxon>
        <taxon>Pseudomonadota</taxon>
        <taxon>Gammaproteobacteria</taxon>
        <taxon>Alteromonadales</taxon>
        <taxon>Pseudoalteromonadaceae</taxon>
        <taxon>Psychrosphaera</taxon>
    </lineage>
</organism>
<dbReference type="AlphaFoldDB" id="A0A975D9Y3"/>
<dbReference type="RefSeq" id="WP_208830907.1">
    <property type="nucleotide sequence ID" value="NZ_CP072110.1"/>
</dbReference>
<dbReference type="SMART" id="SM00388">
    <property type="entry name" value="HisKA"/>
    <property type="match status" value="1"/>
</dbReference>
<evidence type="ECO:0000256" key="7">
    <source>
        <dbReference type="SAM" id="Phobius"/>
    </source>
</evidence>
<dbReference type="Gene3D" id="1.10.287.130">
    <property type="match status" value="1"/>
</dbReference>
<keyword evidence="7" id="KW-0472">Membrane</keyword>
<feature type="domain" description="Histidine kinase" evidence="8">
    <location>
        <begin position="165"/>
        <end position="379"/>
    </location>
</feature>
<dbReference type="InterPro" id="IPR036097">
    <property type="entry name" value="HisK_dim/P_sf"/>
</dbReference>
<dbReference type="GO" id="GO:0007234">
    <property type="term" value="P:osmosensory signaling via phosphorelay pathway"/>
    <property type="evidence" value="ECO:0007669"/>
    <property type="project" value="TreeGrafter"/>
</dbReference>
<dbReference type="Pfam" id="PF00512">
    <property type="entry name" value="HisKA"/>
    <property type="match status" value="1"/>
</dbReference>
<evidence type="ECO:0000313" key="10">
    <source>
        <dbReference type="Proteomes" id="UP000682739"/>
    </source>
</evidence>
<dbReference type="PROSITE" id="PS50109">
    <property type="entry name" value="HIS_KIN"/>
    <property type="match status" value="1"/>
</dbReference>
<feature type="transmembrane region" description="Helical" evidence="7">
    <location>
        <begin position="86"/>
        <end position="109"/>
    </location>
</feature>
<dbReference type="InterPro" id="IPR058544">
    <property type="entry name" value="ETR1_N"/>
</dbReference>
<proteinExistence type="predicted"/>
<keyword evidence="3" id="KW-0597">Phosphoprotein</keyword>
<evidence type="ECO:0000256" key="5">
    <source>
        <dbReference type="ARBA" id="ARBA00022777"/>
    </source>
</evidence>
<dbReference type="Proteomes" id="UP000682739">
    <property type="component" value="Chromosome"/>
</dbReference>
<evidence type="ECO:0000256" key="3">
    <source>
        <dbReference type="ARBA" id="ARBA00022553"/>
    </source>
</evidence>